<name>A0ABU5STW9_9CYAN</name>
<keyword evidence="10" id="KW-0915">Sodium</keyword>
<feature type="transmembrane region" description="Helical" evidence="10">
    <location>
        <begin position="112"/>
        <end position="138"/>
    </location>
</feature>
<keyword evidence="6 10" id="KW-0407">Ion channel</keyword>
<keyword evidence="3 10" id="KW-0812">Transmembrane</keyword>
<keyword evidence="12" id="KW-1185">Reference proteome</keyword>
<keyword evidence="5 10" id="KW-0472">Membrane</keyword>
<dbReference type="RefSeq" id="WP_323356080.1">
    <property type="nucleotide sequence ID" value="NZ_JAYGHY010000011.1"/>
</dbReference>
<keyword evidence="10" id="KW-0813">Transport</keyword>
<evidence type="ECO:0000256" key="3">
    <source>
        <dbReference type="ARBA" id="ARBA00022692"/>
    </source>
</evidence>
<accession>A0ABU5STW9</accession>
<organism evidence="11 12">
    <name type="scientific">Cyanobium gracile UHCC 0281</name>
    <dbReference type="NCBI Taxonomy" id="3110309"/>
    <lineage>
        <taxon>Bacteria</taxon>
        <taxon>Bacillati</taxon>
        <taxon>Cyanobacteriota</taxon>
        <taxon>Cyanophyceae</taxon>
        <taxon>Synechococcales</taxon>
        <taxon>Prochlorococcaceae</taxon>
        <taxon>Cyanobium</taxon>
    </lineage>
</organism>
<keyword evidence="2 10" id="KW-1003">Cell membrane</keyword>
<proteinExistence type="inferred from homology"/>
<gene>
    <name evidence="10" type="primary">fluC</name>
    <name evidence="10" type="synonym">crcB</name>
    <name evidence="11" type="ORF">VB739_05390</name>
</gene>
<dbReference type="PANTHER" id="PTHR28259">
    <property type="entry name" value="FLUORIDE EXPORT PROTEIN 1-RELATED"/>
    <property type="match status" value="1"/>
</dbReference>
<evidence type="ECO:0000256" key="7">
    <source>
        <dbReference type="ARBA" id="ARBA00035120"/>
    </source>
</evidence>
<dbReference type="EMBL" id="JAYGHY010000011">
    <property type="protein sequence ID" value="MEA5441981.1"/>
    <property type="molecule type" value="Genomic_DNA"/>
</dbReference>
<evidence type="ECO:0000313" key="12">
    <source>
        <dbReference type="Proteomes" id="UP001302329"/>
    </source>
</evidence>
<reference evidence="11 12" key="1">
    <citation type="submission" date="2023-12" db="EMBL/GenBank/DDBJ databases">
        <title>Baltic Sea Cyanobacteria.</title>
        <authorList>
            <person name="Delbaje E."/>
            <person name="Fewer D.P."/>
            <person name="Shishido T.K."/>
        </authorList>
    </citation>
    <scope>NUCLEOTIDE SEQUENCE [LARGE SCALE GENOMIC DNA]</scope>
    <source>
        <strain evidence="11 12">UHCC 0281</strain>
    </source>
</reference>
<dbReference type="InterPro" id="IPR003691">
    <property type="entry name" value="FluC"/>
</dbReference>
<evidence type="ECO:0000256" key="5">
    <source>
        <dbReference type="ARBA" id="ARBA00023136"/>
    </source>
</evidence>
<evidence type="ECO:0000256" key="4">
    <source>
        <dbReference type="ARBA" id="ARBA00022989"/>
    </source>
</evidence>
<feature type="binding site" evidence="10">
    <location>
        <position position="88"/>
    </location>
    <ligand>
        <name>Na(+)</name>
        <dbReference type="ChEBI" id="CHEBI:29101"/>
        <note>structural</note>
    </ligand>
</feature>
<feature type="transmembrane region" description="Helical" evidence="10">
    <location>
        <begin position="55"/>
        <end position="71"/>
    </location>
</feature>
<evidence type="ECO:0000256" key="8">
    <source>
        <dbReference type="ARBA" id="ARBA00035585"/>
    </source>
</evidence>
<comment type="catalytic activity">
    <reaction evidence="8">
        <text>fluoride(in) = fluoride(out)</text>
        <dbReference type="Rhea" id="RHEA:76159"/>
        <dbReference type="ChEBI" id="CHEBI:17051"/>
    </reaction>
    <physiologicalReaction direction="left-to-right" evidence="8">
        <dbReference type="Rhea" id="RHEA:76160"/>
    </physiologicalReaction>
</comment>
<evidence type="ECO:0000256" key="2">
    <source>
        <dbReference type="ARBA" id="ARBA00022475"/>
    </source>
</evidence>
<comment type="subcellular location">
    <subcellularLocation>
        <location evidence="1 10">Cell membrane</location>
        <topology evidence="1 10">Multi-pass membrane protein</topology>
    </subcellularLocation>
</comment>
<comment type="similarity">
    <text evidence="7 10">Belongs to the fluoride channel Fluc/FEX (TC 1.A.43) family.</text>
</comment>
<dbReference type="Proteomes" id="UP001302329">
    <property type="component" value="Unassembled WGS sequence"/>
</dbReference>
<sequence>MAPSPIGGPSSLRREARDLLLVAAGAVPGALLRWRLEDLGKGLVGGHAGLIESDLIANMLGTFLIGVIAALPPPRPRLMLLGGIGFCGSLTTFSSWMLQISLALRRGRPDEALTVVVISLLGGLVAVSVGLAVGRWLGRWLGHGRLRR</sequence>
<keyword evidence="10" id="KW-0406">Ion transport</keyword>
<dbReference type="HAMAP" id="MF_00454">
    <property type="entry name" value="FluC"/>
    <property type="match status" value="1"/>
</dbReference>
<feature type="transmembrane region" description="Helical" evidence="10">
    <location>
        <begin position="78"/>
        <end position="100"/>
    </location>
</feature>
<comment type="function">
    <text evidence="9 10">Fluoride-specific ion channel. Important for reducing fluoride concentration in the cell, thus reducing its toxicity.</text>
</comment>
<feature type="binding site" evidence="10">
    <location>
        <position position="91"/>
    </location>
    <ligand>
        <name>Na(+)</name>
        <dbReference type="ChEBI" id="CHEBI:29101"/>
        <note>structural</note>
    </ligand>
</feature>
<keyword evidence="10" id="KW-0479">Metal-binding</keyword>
<comment type="caution">
    <text evidence="11">The sequence shown here is derived from an EMBL/GenBank/DDBJ whole genome shotgun (WGS) entry which is preliminary data.</text>
</comment>
<evidence type="ECO:0000313" key="11">
    <source>
        <dbReference type="EMBL" id="MEA5441981.1"/>
    </source>
</evidence>
<comment type="activity regulation">
    <text evidence="10">Na(+) is not transported, but it plays an essential structural role and its presence is essential for fluoride channel function.</text>
</comment>
<evidence type="ECO:0000256" key="10">
    <source>
        <dbReference type="HAMAP-Rule" id="MF_00454"/>
    </source>
</evidence>
<evidence type="ECO:0000256" key="6">
    <source>
        <dbReference type="ARBA" id="ARBA00023303"/>
    </source>
</evidence>
<evidence type="ECO:0000256" key="9">
    <source>
        <dbReference type="ARBA" id="ARBA00049940"/>
    </source>
</evidence>
<dbReference type="Pfam" id="PF02537">
    <property type="entry name" value="CRCB"/>
    <property type="match status" value="1"/>
</dbReference>
<keyword evidence="4 10" id="KW-1133">Transmembrane helix</keyword>
<dbReference type="PANTHER" id="PTHR28259:SF1">
    <property type="entry name" value="FLUORIDE EXPORT PROTEIN 1-RELATED"/>
    <property type="match status" value="1"/>
</dbReference>
<protein>
    <recommendedName>
        <fullName evidence="10">Fluoride-specific ion channel FluC</fullName>
    </recommendedName>
</protein>
<evidence type="ECO:0000256" key="1">
    <source>
        <dbReference type="ARBA" id="ARBA00004651"/>
    </source>
</evidence>